<accession>E7RMK2</accession>
<dbReference type="AlphaFoldDB" id="E7RMK2"/>
<evidence type="ECO:0000313" key="4">
    <source>
        <dbReference type="Proteomes" id="UP000005580"/>
    </source>
</evidence>
<gene>
    <name evidence="3" type="ORF">HMPREF0663_10352</name>
</gene>
<dbReference type="Gene3D" id="2.60.40.10">
    <property type="entry name" value="Immunoglobulins"/>
    <property type="match status" value="1"/>
</dbReference>
<dbReference type="Gene3D" id="3.40.630.40">
    <property type="entry name" value="Zn-dependent exopeptidases"/>
    <property type="match status" value="1"/>
</dbReference>
<feature type="signal peptide" evidence="1">
    <location>
        <begin position="1"/>
        <end position="21"/>
    </location>
</feature>
<dbReference type="CDD" id="cd00063">
    <property type="entry name" value="FN3"/>
    <property type="match status" value="1"/>
</dbReference>
<dbReference type="Pfam" id="PF25275">
    <property type="entry name" value="Golvesin_C"/>
    <property type="match status" value="1"/>
</dbReference>
<dbReference type="SUPFAM" id="SSF49265">
    <property type="entry name" value="Fibronectin type III"/>
    <property type="match status" value="1"/>
</dbReference>
<dbReference type="eggNOG" id="COG0860">
    <property type="taxonomic scope" value="Bacteria"/>
</dbReference>
<dbReference type="RefSeq" id="WP_004369041.1">
    <property type="nucleotide sequence ID" value="NZ_GL833119.1"/>
</dbReference>
<evidence type="ECO:0000313" key="3">
    <source>
        <dbReference type="EMBL" id="EFZ37983.1"/>
    </source>
</evidence>
<dbReference type="SUPFAM" id="SSF53187">
    <property type="entry name" value="Zn-dependent exopeptidases"/>
    <property type="match status" value="1"/>
</dbReference>
<dbReference type="EMBL" id="AEPE02000002">
    <property type="protein sequence ID" value="EFZ37983.1"/>
    <property type="molecule type" value="Genomic_DNA"/>
</dbReference>
<dbReference type="HOGENOM" id="CLU_014520_0_0_10"/>
<keyword evidence="4" id="KW-1185">Reference proteome</keyword>
<feature type="domain" description="Fibronectin type-III" evidence="2">
    <location>
        <begin position="613"/>
        <end position="708"/>
    </location>
</feature>
<evidence type="ECO:0000256" key="1">
    <source>
        <dbReference type="SAM" id="SignalP"/>
    </source>
</evidence>
<protein>
    <submittedName>
        <fullName evidence="3">Fibronectin type III domain protein</fullName>
    </submittedName>
</protein>
<keyword evidence="1" id="KW-0732">Signal</keyword>
<dbReference type="PROSITE" id="PS50853">
    <property type="entry name" value="FN3"/>
    <property type="match status" value="1"/>
</dbReference>
<comment type="caution">
    <text evidence="3">The sequence shown here is derived from an EMBL/GenBank/DDBJ whole genome shotgun (WGS) entry which is preliminary data.</text>
</comment>
<dbReference type="InterPro" id="IPR003961">
    <property type="entry name" value="FN3_dom"/>
</dbReference>
<reference evidence="3" key="1">
    <citation type="submission" date="2011-01" db="EMBL/GenBank/DDBJ databases">
        <authorList>
            <person name="Muzny D."/>
            <person name="Qin X."/>
            <person name="Buhay C."/>
            <person name="Dugan-Rocha S."/>
            <person name="Ding Y."/>
            <person name="Chen G."/>
            <person name="Hawes A."/>
            <person name="Holder M."/>
            <person name="Jhangiani S."/>
            <person name="Johnson A."/>
            <person name="Khan Z."/>
            <person name="Li Z."/>
            <person name="Liu W."/>
            <person name="Liu X."/>
            <person name="Perez L."/>
            <person name="Shen H."/>
            <person name="Wang Q."/>
            <person name="Watt J."/>
            <person name="Xi L."/>
            <person name="Xin Y."/>
            <person name="Zhou J."/>
            <person name="Deng J."/>
            <person name="Jiang H."/>
            <person name="Liu Y."/>
            <person name="Qu J."/>
            <person name="Song X.-Z."/>
            <person name="Zhang L."/>
            <person name="Villasana D."/>
            <person name="Johnson A."/>
            <person name="Liu J."/>
            <person name="Liyanage D."/>
            <person name="Lorensuhewa L."/>
            <person name="Robinson T."/>
            <person name="Song A."/>
            <person name="Song B.-B."/>
            <person name="Dinh H."/>
            <person name="Thornton R."/>
            <person name="Coyle M."/>
            <person name="Francisco L."/>
            <person name="Jackson L."/>
            <person name="Javaid M."/>
            <person name="Korchina V."/>
            <person name="Kovar C."/>
            <person name="Mata R."/>
            <person name="Mathew T."/>
            <person name="Ngo R."/>
            <person name="Nguyen L."/>
            <person name="Nguyen N."/>
            <person name="Okwuonu G."/>
            <person name="Ongeri F."/>
            <person name="Pham C."/>
            <person name="Simmons D."/>
            <person name="Wilczek-Boney K."/>
            <person name="Hale W."/>
            <person name="Jakkamsetti A."/>
            <person name="Pham P."/>
            <person name="Ruth R."/>
            <person name="San Lucas F."/>
            <person name="Warren J."/>
            <person name="Zhang J."/>
            <person name="Zhao Z."/>
            <person name="Zhou C."/>
            <person name="Zhu D."/>
            <person name="Lee S."/>
            <person name="Bess C."/>
            <person name="Blankenburg K."/>
            <person name="Forbes L."/>
            <person name="Fu Q."/>
            <person name="Gubbala S."/>
            <person name="Hirani K."/>
            <person name="Jayaseelan J.C."/>
            <person name="Lara F."/>
            <person name="Munidasa M."/>
            <person name="Palculict T."/>
            <person name="Patil S."/>
            <person name="Pu L.-L."/>
            <person name="Saada N."/>
            <person name="Tang L."/>
            <person name="Weissenberger G."/>
            <person name="Zhu Y."/>
            <person name="Hemphill L."/>
            <person name="Shang Y."/>
            <person name="Youmans B."/>
            <person name="Ayvaz T."/>
            <person name="Ross M."/>
            <person name="Santibanez J."/>
            <person name="Aqrawi P."/>
            <person name="Gross S."/>
            <person name="Joshi V."/>
            <person name="Fowler G."/>
            <person name="Nazareth L."/>
            <person name="Reid J."/>
            <person name="Worley K."/>
            <person name="Petrosino J."/>
            <person name="Highlander S."/>
            <person name="Gibbs R."/>
        </authorList>
    </citation>
    <scope>NUCLEOTIDE SEQUENCE [LARGE SCALE GENOMIC DNA]</scope>
    <source>
        <strain evidence="3">ATCC 33269</strain>
    </source>
</reference>
<dbReference type="InterPro" id="IPR013783">
    <property type="entry name" value="Ig-like_fold"/>
</dbReference>
<organism evidence="3 4">
    <name type="scientific">Hoylesella oralis ATCC 33269</name>
    <dbReference type="NCBI Taxonomy" id="873533"/>
    <lineage>
        <taxon>Bacteria</taxon>
        <taxon>Pseudomonadati</taxon>
        <taxon>Bacteroidota</taxon>
        <taxon>Bacteroidia</taxon>
        <taxon>Bacteroidales</taxon>
        <taxon>Prevotellaceae</taxon>
        <taxon>Hoylesella</taxon>
    </lineage>
</organism>
<feature type="chain" id="PRO_5003221517" evidence="1">
    <location>
        <begin position="22"/>
        <end position="1017"/>
    </location>
</feature>
<dbReference type="STRING" id="28134.SAMN05444288_0509"/>
<sequence length="1017" mass="114229">MRALFLHLMIAGLLFPAFSKAQSLNQDEKKSIEKILNDHAKGIRAGVIKIDSTAVDGDTLTLYVNDNLQDIPIRDSNYQSITHAVGQILAQRFADKAVKIVTDGHELRTLIPRITLSKREKRPAFTYPAGIPLTRNLDRPYKPTRGLYGRHIAMWQSHGWYYEQGLARWEWQRARLFQTVEDKYTQTYVVPYLIPMLENAGAIVMTPRERDANPYEVIVDNDGALAATSTYREQNGSRPWQTGRDKGFAYTKEQYKDFENPFTDGTYREAETVTKPSEAGTIAWIPDIPKTHRYAVYVAYNTQINSTDGASYTVYHKGGKTTFTVNQTMGGGTWVYLGTFMFDKGTKGRVELTNLSKKAGQIVTADAVRFGGGMGNIARRTDGDSIATNMKSTRKNDRLPRNACQPKIDYPYEVSGYPRFEEAARYWLQWAGIPDSIYSPSHGKNDYTDDYKCRGIWVNYLAGGTKAVPDAKGLGIPVDLSLAFHSDAGCVYGDSIIGTLGIYQTDAYNGKYADGTSRDANRDLCDLVLTSITNDIRTLYEPKWTRRGMWNSRYFEAWTPRVPAMLLELLSHNNFADMRYGLDPRFHFTVSRAVYKGILRFLSDEYGYDYVVQPLPVSHFAAILKEKNEVTLSWQAVTDSLEPTAKAEKYIVYTRVGDTDFDNGVVVKKNSYTCKIPADQVVSFKITAINKGGESFPSEILSVGISSAAQTKPVLVVNGFNRISAPDDFRSADDEQAGFLADQDNGVPYRNMITYVGKMKEFRRVIPWTDDDSSGFGDSYGNYEKMVIAGNTFDYPALHGAAILKAGYSFASVSRDALTAKDILNTDDYCALDLILGKQKQSKMGRGGVTPLRFKTFDADMQQILTRYCQAGGRIFVSGSYVGTDLWQNSVAPANKEDQDFAQRILKYKWRDNRAALEGNIRYVASPLTEDRLHLTYYNKPNEDSYVVESPDAIDPADACAYTAFRYTENNLSAGIVFGGNESNRWRTVVLGFPFEAVTDSADRDMLMQKILQYLLK</sequence>
<dbReference type="InterPro" id="IPR036116">
    <property type="entry name" value="FN3_sf"/>
</dbReference>
<dbReference type="InterPro" id="IPR033803">
    <property type="entry name" value="CBD-like_Golvesin-Xly"/>
</dbReference>
<proteinExistence type="predicted"/>
<name>E7RMK2_9BACT</name>
<dbReference type="Proteomes" id="UP000005580">
    <property type="component" value="Unassembled WGS sequence"/>
</dbReference>
<evidence type="ECO:0000259" key="2">
    <source>
        <dbReference type="PROSITE" id="PS50853"/>
    </source>
</evidence>